<evidence type="ECO:0000256" key="1">
    <source>
        <dbReference type="ARBA" id="ARBA00022723"/>
    </source>
</evidence>
<dbReference type="GO" id="GO:0005634">
    <property type="term" value="C:nucleus"/>
    <property type="evidence" value="ECO:0007669"/>
    <property type="project" value="TreeGrafter"/>
</dbReference>
<feature type="compositionally biased region" description="Polar residues" evidence="5">
    <location>
        <begin position="14"/>
        <end position="28"/>
    </location>
</feature>
<dbReference type="AlphaFoldDB" id="A0A1Y2BH28"/>
<feature type="region of interest" description="Disordered" evidence="5">
    <location>
        <begin position="1"/>
        <end position="33"/>
    </location>
</feature>
<feature type="compositionally biased region" description="Polar residues" evidence="5">
    <location>
        <begin position="404"/>
        <end position="421"/>
    </location>
</feature>
<organism evidence="6 7">
    <name type="scientific">Naematelia encephala</name>
    <dbReference type="NCBI Taxonomy" id="71784"/>
    <lineage>
        <taxon>Eukaryota</taxon>
        <taxon>Fungi</taxon>
        <taxon>Dikarya</taxon>
        <taxon>Basidiomycota</taxon>
        <taxon>Agaricomycotina</taxon>
        <taxon>Tremellomycetes</taxon>
        <taxon>Tremellales</taxon>
        <taxon>Naemateliaceae</taxon>
        <taxon>Naematelia</taxon>
    </lineage>
</organism>
<accession>A0A1Y2BH28</accession>
<feature type="region of interest" description="Disordered" evidence="5">
    <location>
        <begin position="391"/>
        <end position="435"/>
    </location>
</feature>
<dbReference type="InterPro" id="IPR051580">
    <property type="entry name" value="ZnF-Chromatin_assoc"/>
</dbReference>
<feature type="compositionally biased region" description="Polar residues" evidence="5">
    <location>
        <begin position="299"/>
        <end position="321"/>
    </location>
</feature>
<dbReference type="PANTHER" id="PTHR23057:SF0">
    <property type="entry name" value="JUXTAPOSED WITH ANOTHER ZINC FINGER PROTEIN 1"/>
    <property type="match status" value="1"/>
</dbReference>
<sequence>MPVPTSSQPVPTTRSASAKQNPNLTAPQSVRMGGSPMSYGAMTGGAGFSFDRPKSVKFGFNPGSYGSRFYGDAGGDSSANFSTSITMGSPSYGNSFIASASAFNLPPSSLSSSYQRRSYADAAARRQTNPNMLSSSIASLSMSYSNPQMGMSFGSYSYSKHQVHRLIDNPDAELARSYECCGLKHAGLHALLEHVEDAHPTLDDDMPMNHGFTPMTHAMDLDLEEIDEEPTLERAASGTGSTRSSLSPHPIPSYPLPPSAGSSKATTPNEHPVNTPMSISDMLTSPPGVDSKINAAARSASTCSSPPDGSLATPTTSSQPSPVFAPPKIGGPRTGFLGTVPRVGHQQRLDRAFNEVVAGKKDQPAENQLPGVTAVAPGVLFASAVAGLGIPTTPPTGQKPQGQDITNDTPNVEGTPSNTATAEPPLPQPSLFSTHKPWRCPNPGCNKAYKQSNGLKYHQQKGQCDFAIHDAVDLGLTVEEAEERNRPFVCAVGAGCNKRYRQMNGLKVSFLFSIQSTLVLMGVTLLVPLPQLWCTW</sequence>
<feature type="compositionally biased region" description="Polar residues" evidence="5">
    <location>
        <begin position="260"/>
        <end position="269"/>
    </location>
</feature>
<evidence type="ECO:0000256" key="5">
    <source>
        <dbReference type="SAM" id="MobiDB-lite"/>
    </source>
</evidence>
<feature type="compositionally biased region" description="Low complexity" evidence="5">
    <location>
        <begin position="1"/>
        <end position="13"/>
    </location>
</feature>
<feature type="region of interest" description="Disordered" evidence="5">
    <location>
        <begin position="232"/>
        <end position="329"/>
    </location>
</feature>
<evidence type="ECO:0008006" key="8">
    <source>
        <dbReference type="Google" id="ProtNLM"/>
    </source>
</evidence>
<dbReference type="STRING" id="71784.A0A1Y2BH28"/>
<proteinExistence type="predicted"/>
<dbReference type="FunCoup" id="A0A1Y2BH28">
    <property type="interactions" value="170"/>
</dbReference>
<dbReference type="GO" id="GO:0008270">
    <property type="term" value="F:zinc ion binding"/>
    <property type="evidence" value="ECO:0007669"/>
    <property type="project" value="UniProtKB-KW"/>
</dbReference>
<evidence type="ECO:0000313" key="7">
    <source>
        <dbReference type="Proteomes" id="UP000193986"/>
    </source>
</evidence>
<keyword evidence="3" id="KW-0863">Zinc-finger</keyword>
<evidence type="ECO:0000256" key="2">
    <source>
        <dbReference type="ARBA" id="ARBA00022737"/>
    </source>
</evidence>
<feature type="compositionally biased region" description="Pro residues" evidence="5">
    <location>
        <begin position="249"/>
        <end position="258"/>
    </location>
</feature>
<reference evidence="6 7" key="1">
    <citation type="submission" date="2016-07" db="EMBL/GenBank/DDBJ databases">
        <title>Pervasive Adenine N6-methylation of Active Genes in Fungi.</title>
        <authorList>
            <consortium name="DOE Joint Genome Institute"/>
            <person name="Mondo S.J."/>
            <person name="Dannebaum R.O."/>
            <person name="Kuo R.C."/>
            <person name="Labutti K."/>
            <person name="Haridas S."/>
            <person name="Kuo A."/>
            <person name="Salamov A."/>
            <person name="Ahrendt S.R."/>
            <person name="Lipzen A."/>
            <person name="Sullivan W."/>
            <person name="Andreopoulos W.B."/>
            <person name="Clum A."/>
            <person name="Lindquist E."/>
            <person name="Daum C."/>
            <person name="Ramamoorthy G.K."/>
            <person name="Gryganskyi A."/>
            <person name="Culley D."/>
            <person name="Magnuson J.K."/>
            <person name="James T.Y."/>
            <person name="O'Malley M.A."/>
            <person name="Stajich J.E."/>
            <person name="Spatafora J.W."/>
            <person name="Visel A."/>
            <person name="Grigoriev I.V."/>
        </authorList>
    </citation>
    <scope>NUCLEOTIDE SEQUENCE [LARGE SCALE GENOMIC DNA]</scope>
    <source>
        <strain evidence="6 7">68-887.2</strain>
    </source>
</reference>
<gene>
    <name evidence="6" type="ORF">BCR39DRAFT_236708</name>
</gene>
<dbReference type="InParanoid" id="A0A1Y2BH28"/>
<keyword evidence="2" id="KW-0677">Repeat</keyword>
<evidence type="ECO:0000256" key="4">
    <source>
        <dbReference type="ARBA" id="ARBA00022833"/>
    </source>
</evidence>
<dbReference type="PANTHER" id="PTHR23057">
    <property type="entry name" value="JUXTAPOSED WITH ANOTHER ZINC FINGER PROTEIN 1"/>
    <property type="match status" value="1"/>
</dbReference>
<evidence type="ECO:0000256" key="3">
    <source>
        <dbReference type="ARBA" id="ARBA00022771"/>
    </source>
</evidence>
<evidence type="ECO:0000313" key="6">
    <source>
        <dbReference type="EMBL" id="ORY34109.1"/>
    </source>
</evidence>
<dbReference type="EMBL" id="MCFC01000004">
    <property type="protein sequence ID" value="ORY34109.1"/>
    <property type="molecule type" value="Genomic_DNA"/>
</dbReference>
<dbReference type="OrthoDB" id="1662883at2759"/>
<dbReference type="Gene3D" id="3.30.160.60">
    <property type="entry name" value="Classic Zinc Finger"/>
    <property type="match status" value="1"/>
</dbReference>
<keyword evidence="1" id="KW-0479">Metal-binding</keyword>
<name>A0A1Y2BH28_9TREE</name>
<dbReference type="Proteomes" id="UP000193986">
    <property type="component" value="Unassembled WGS sequence"/>
</dbReference>
<feature type="compositionally biased region" description="Low complexity" evidence="5">
    <location>
        <begin position="391"/>
        <end position="403"/>
    </location>
</feature>
<keyword evidence="4" id="KW-0862">Zinc</keyword>
<comment type="caution">
    <text evidence="6">The sequence shown here is derived from an EMBL/GenBank/DDBJ whole genome shotgun (WGS) entry which is preliminary data.</text>
</comment>
<protein>
    <recommendedName>
        <fullName evidence="8">C2H2-type domain-containing protein</fullName>
    </recommendedName>
</protein>
<keyword evidence="7" id="KW-1185">Reference proteome</keyword>